<dbReference type="InterPro" id="IPR009081">
    <property type="entry name" value="PP-bd_ACP"/>
</dbReference>
<dbReference type="AlphaFoldDB" id="A0A5J4Q0W2"/>
<dbReference type="Gene3D" id="1.10.1200.10">
    <property type="entry name" value="ACP-like"/>
    <property type="match status" value="1"/>
</dbReference>
<gene>
    <name evidence="2" type="ORF">EZS27_034407</name>
</gene>
<accession>A0A5J4Q0W2</accession>
<dbReference type="SUPFAM" id="SSF47336">
    <property type="entry name" value="ACP-like"/>
    <property type="match status" value="1"/>
</dbReference>
<name>A0A5J4Q0W2_9ZZZZ</name>
<organism evidence="2">
    <name type="scientific">termite gut metagenome</name>
    <dbReference type="NCBI Taxonomy" id="433724"/>
    <lineage>
        <taxon>unclassified sequences</taxon>
        <taxon>metagenomes</taxon>
        <taxon>organismal metagenomes</taxon>
    </lineage>
</organism>
<protein>
    <recommendedName>
        <fullName evidence="1">Carrier domain-containing protein</fullName>
    </recommendedName>
</protein>
<feature type="domain" description="Carrier" evidence="1">
    <location>
        <begin position="1"/>
        <end position="76"/>
    </location>
</feature>
<dbReference type="EMBL" id="SNRY01005392">
    <property type="protein sequence ID" value="KAA6315082.1"/>
    <property type="molecule type" value="Genomic_DNA"/>
</dbReference>
<dbReference type="PROSITE" id="PS50075">
    <property type="entry name" value="CARRIER"/>
    <property type="match status" value="1"/>
</dbReference>
<evidence type="ECO:0000259" key="1">
    <source>
        <dbReference type="PROSITE" id="PS50075"/>
    </source>
</evidence>
<reference evidence="2" key="1">
    <citation type="submission" date="2019-03" db="EMBL/GenBank/DDBJ databases">
        <title>Single cell metagenomics reveals metabolic interactions within the superorganism composed of flagellate Streblomastix strix and complex community of Bacteroidetes bacteria on its surface.</title>
        <authorList>
            <person name="Treitli S.C."/>
            <person name="Kolisko M."/>
            <person name="Husnik F."/>
            <person name="Keeling P."/>
            <person name="Hampl V."/>
        </authorList>
    </citation>
    <scope>NUCLEOTIDE SEQUENCE</scope>
    <source>
        <strain evidence="2">STM</strain>
    </source>
</reference>
<evidence type="ECO:0000313" key="2">
    <source>
        <dbReference type="EMBL" id="KAA6315082.1"/>
    </source>
</evidence>
<dbReference type="InterPro" id="IPR036736">
    <property type="entry name" value="ACP-like_sf"/>
</dbReference>
<comment type="caution">
    <text evidence="2">The sequence shown here is derived from an EMBL/GenBank/DDBJ whole genome shotgun (WGS) entry which is preliminary data.</text>
</comment>
<sequence>MNMEQFLKDFAACFEETDISEFAPATIFKELDEWDSLTTLAIIGMCHMKYNVSVTGSEIRDVTTIEDLYQLVLSKK</sequence>
<proteinExistence type="predicted"/>